<dbReference type="EMBL" id="LXQA010283829">
    <property type="protein sequence ID" value="MCI40772.1"/>
    <property type="molecule type" value="Genomic_DNA"/>
</dbReference>
<comment type="caution">
    <text evidence="1">The sequence shown here is derived from an EMBL/GenBank/DDBJ whole genome shotgun (WGS) entry which is preliminary data.</text>
</comment>
<sequence>ELIKQIPLIKEVVDDQMMWMYSLDGNYTVKSGYQALGKKGPLTGILSAKYGTRFGA</sequence>
<protein>
    <submittedName>
        <fullName evidence="1">Uncharacterized protein</fullName>
    </submittedName>
</protein>
<name>A0A392RX86_9FABA</name>
<accession>A0A392RX86</accession>
<keyword evidence="2" id="KW-1185">Reference proteome</keyword>
<evidence type="ECO:0000313" key="2">
    <source>
        <dbReference type="Proteomes" id="UP000265520"/>
    </source>
</evidence>
<reference evidence="1 2" key="1">
    <citation type="journal article" date="2018" name="Front. Plant Sci.">
        <title>Red Clover (Trifolium pratense) and Zigzag Clover (T. medium) - A Picture of Genomic Similarities and Differences.</title>
        <authorList>
            <person name="Dluhosova J."/>
            <person name="Istvanek J."/>
            <person name="Nedelnik J."/>
            <person name="Repkova J."/>
        </authorList>
    </citation>
    <scope>NUCLEOTIDE SEQUENCE [LARGE SCALE GENOMIC DNA]</scope>
    <source>
        <strain evidence="2">cv. 10/8</strain>
        <tissue evidence="1">Leaf</tissue>
    </source>
</reference>
<evidence type="ECO:0000313" key="1">
    <source>
        <dbReference type="EMBL" id="MCI40772.1"/>
    </source>
</evidence>
<proteinExistence type="predicted"/>
<dbReference type="AlphaFoldDB" id="A0A392RX86"/>
<dbReference type="Proteomes" id="UP000265520">
    <property type="component" value="Unassembled WGS sequence"/>
</dbReference>
<organism evidence="1 2">
    <name type="scientific">Trifolium medium</name>
    <dbReference type="NCBI Taxonomy" id="97028"/>
    <lineage>
        <taxon>Eukaryota</taxon>
        <taxon>Viridiplantae</taxon>
        <taxon>Streptophyta</taxon>
        <taxon>Embryophyta</taxon>
        <taxon>Tracheophyta</taxon>
        <taxon>Spermatophyta</taxon>
        <taxon>Magnoliopsida</taxon>
        <taxon>eudicotyledons</taxon>
        <taxon>Gunneridae</taxon>
        <taxon>Pentapetalae</taxon>
        <taxon>rosids</taxon>
        <taxon>fabids</taxon>
        <taxon>Fabales</taxon>
        <taxon>Fabaceae</taxon>
        <taxon>Papilionoideae</taxon>
        <taxon>50 kb inversion clade</taxon>
        <taxon>NPAAA clade</taxon>
        <taxon>Hologalegina</taxon>
        <taxon>IRL clade</taxon>
        <taxon>Trifolieae</taxon>
        <taxon>Trifolium</taxon>
    </lineage>
</organism>
<feature type="non-terminal residue" evidence="1">
    <location>
        <position position="1"/>
    </location>
</feature>